<sequence length="222" mass="24502">MSDSRGSRSIAEITLVHPELVLTPTIEAVPEMESELEYQTIAAPGTYYLFFKVTGDSFDPFEAALATDPTVSEPTVIIDGGEFRVYRMRLTSAERLVLPEAAALGLRILHATSGRGGWIATLEVPALETLQAFRAYCRDRDVEFTVDRLYHANEGEQEASPLYGLTPVQRETLRLAYERGYFEEPRDASVEDLAAELGISSSAVSSRLRRALEALVANTVAR</sequence>
<dbReference type="PANTHER" id="PTHR34236:SF1">
    <property type="entry name" value="DIMETHYL SULFOXIDE REDUCTASE TRANSCRIPTIONAL ACTIVATOR"/>
    <property type="match status" value="1"/>
</dbReference>
<dbReference type="Proteomes" id="UP000199114">
    <property type="component" value="Unassembled WGS sequence"/>
</dbReference>
<dbReference type="InterPro" id="IPR031803">
    <property type="entry name" value="BAT_GAF/HTH-assoc"/>
</dbReference>
<reference evidence="6" key="1">
    <citation type="submission" date="2016-10" db="EMBL/GenBank/DDBJ databases">
        <authorList>
            <person name="Varghese N."/>
            <person name="Submissions S."/>
        </authorList>
    </citation>
    <scope>NUCLEOTIDE SEQUENCE [LARGE SCALE GENOMIC DNA]</scope>
    <source>
        <strain evidence="6">DSM 25055</strain>
    </source>
</reference>
<gene>
    <name evidence="5" type="ORF">SAMN04489841_4043</name>
</gene>
<dbReference type="RefSeq" id="WP_090621006.1">
    <property type="nucleotide sequence ID" value="NZ_FOFD01000006.1"/>
</dbReference>
<dbReference type="InterPro" id="IPR007050">
    <property type="entry name" value="HTH_bacterioopsin"/>
</dbReference>
<keyword evidence="2" id="KW-0804">Transcription</keyword>
<protein>
    <submittedName>
        <fullName evidence="5">GAF and HTH_10 associated domain-containing protein</fullName>
    </submittedName>
</protein>
<evidence type="ECO:0000256" key="1">
    <source>
        <dbReference type="ARBA" id="ARBA00023015"/>
    </source>
</evidence>
<dbReference type="EMBL" id="FOFD01000006">
    <property type="protein sequence ID" value="SER53694.1"/>
    <property type="molecule type" value="Genomic_DNA"/>
</dbReference>
<name>A0A1H9PZT2_9EURY</name>
<evidence type="ECO:0000259" key="3">
    <source>
        <dbReference type="Pfam" id="PF04967"/>
    </source>
</evidence>
<organism evidence="5 6">
    <name type="scientific">Natrinema salaciae</name>
    <dbReference type="NCBI Taxonomy" id="1186196"/>
    <lineage>
        <taxon>Archaea</taxon>
        <taxon>Methanobacteriati</taxon>
        <taxon>Methanobacteriota</taxon>
        <taxon>Stenosarchaea group</taxon>
        <taxon>Halobacteria</taxon>
        <taxon>Halobacteriales</taxon>
        <taxon>Natrialbaceae</taxon>
        <taxon>Natrinema</taxon>
    </lineage>
</organism>
<feature type="domain" description="HTH bat-type" evidence="3">
    <location>
        <begin position="165"/>
        <end position="216"/>
    </location>
</feature>
<dbReference type="OrthoDB" id="156233at2157"/>
<evidence type="ECO:0000256" key="2">
    <source>
        <dbReference type="ARBA" id="ARBA00023163"/>
    </source>
</evidence>
<dbReference type="Pfam" id="PF04967">
    <property type="entry name" value="HTH_10"/>
    <property type="match status" value="1"/>
</dbReference>
<dbReference type="Pfam" id="PF15915">
    <property type="entry name" value="BAT"/>
    <property type="match status" value="1"/>
</dbReference>
<dbReference type="AlphaFoldDB" id="A0A1H9PZT2"/>
<evidence type="ECO:0000313" key="5">
    <source>
        <dbReference type="EMBL" id="SER53694.1"/>
    </source>
</evidence>
<dbReference type="InterPro" id="IPR036388">
    <property type="entry name" value="WH-like_DNA-bd_sf"/>
</dbReference>
<dbReference type="Gene3D" id="1.10.10.10">
    <property type="entry name" value="Winged helix-like DNA-binding domain superfamily/Winged helix DNA-binding domain"/>
    <property type="match status" value="1"/>
</dbReference>
<proteinExistence type="predicted"/>
<dbReference type="InterPro" id="IPR013324">
    <property type="entry name" value="RNA_pol_sigma_r3/r4-like"/>
</dbReference>
<dbReference type="STRING" id="1186196.SAMN04489841_4043"/>
<dbReference type="SUPFAM" id="SSF88659">
    <property type="entry name" value="Sigma3 and sigma4 domains of RNA polymerase sigma factors"/>
    <property type="match status" value="1"/>
</dbReference>
<evidence type="ECO:0000259" key="4">
    <source>
        <dbReference type="Pfam" id="PF15915"/>
    </source>
</evidence>
<evidence type="ECO:0000313" key="6">
    <source>
        <dbReference type="Proteomes" id="UP000199114"/>
    </source>
</evidence>
<keyword evidence="1" id="KW-0805">Transcription regulation</keyword>
<accession>A0A1H9PZT2</accession>
<feature type="domain" description="Bacterioopsin transcriptional activator GAF and HTH associated" evidence="4">
    <location>
        <begin position="32"/>
        <end position="145"/>
    </location>
</feature>
<dbReference type="PANTHER" id="PTHR34236">
    <property type="entry name" value="DIMETHYL SULFOXIDE REDUCTASE TRANSCRIPTIONAL ACTIVATOR"/>
    <property type="match status" value="1"/>
</dbReference>
<keyword evidence="6" id="KW-1185">Reference proteome</keyword>